<feature type="domain" description="Tape measure protein N-terminal" evidence="3">
    <location>
        <begin position="220"/>
        <end position="395"/>
    </location>
</feature>
<reference evidence="5 6" key="1">
    <citation type="submission" date="2016-06" db="EMBL/GenBank/DDBJ databases">
        <authorList>
            <person name="Sutton G."/>
            <person name="Brinkac L."/>
            <person name="Sanka R."/>
            <person name="Adams M."/>
            <person name="Lau E."/>
            <person name="Garcia-Basteiro A."/>
            <person name="Lopez-Varela E."/>
            <person name="Palencia S."/>
        </authorList>
    </citation>
    <scope>NUCLEOTIDE SEQUENCE [LARGE SCALE GENOMIC DNA]</scope>
    <source>
        <strain evidence="5 6">1211594.5</strain>
    </source>
</reference>
<evidence type="ECO:0000256" key="2">
    <source>
        <dbReference type="SAM" id="MobiDB-lite"/>
    </source>
</evidence>
<feature type="coiled-coil region" evidence="1">
    <location>
        <begin position="707"/>
        <end position="734"/>
    </location>
</feature>
<keyword evidence="1" id="KW-0175">Coiled coil</keyword>
<sequence>MAGAIELARVYVTIMPETSRIAPGMRRMTGDVTRHMGMASRAMSNQMVTGMSTASAQSVRALKEVQKHTAAVAKAEAARRDQLGRIRIAQAGLEDLNRRSTVTARARATAQEGVARAMRKESLLAQDLAVKTRMLTTAQQQAKAARMAGGIAGGSYGRMQAQAMSAGLVMESQLTSGMQRAAQRGGSAMLGTLRRVGTATAAVAGLGGVFAATGVLRGGMDRLQTIQDATVSMRQLMGDAGAADTMVSRVTELAQGTPYAADQFLGMARGLIAMGAASEQVVPSIQALANAVAADGGDPAKLEQLSTAYGKIAAQGKITGGEVLSLSQAGVPALAILANSMGLTASEAQKMISKGLVPAGEAIDALNRGIMEGTDGPAGATRAVAGVMEELRKTYSGSMLVLGSQQRILAANFLRPLFDRAPAGLNALSDKMKTLGPAATQLGTGLADGIERFLGFLSSPGVKTGLGLLKTGVTDIADAVRVMGPGLASAARAVGTALAGGGITVWTTFASTLKLIAPLVNSMASAFGNSQGVVTALGIAMGALYLRSRLLPPALKAVEGASLGWAGTIGALRLPLRDVTDRTTGMVRQTGLLSQAQAGLLGPVGRMRMAYLQGAQQAAAFGRSQQLNTQFARDLRSQMVDQLGPWGRFRTSVGDTTTRLRSMQGVMGATRAATTGLSIAGRSLVYGVFGGPLGLAITGATAGLGFLAAKHAEAAVAAEEHKRAEQELLETLDKVTGRITEGSREKVKDRFQAEDQYGTTDIGRAKSFGIDPSQLIDAATGTGDANAYANLRARASDSINQFMASTADQQMRKALQEAGVGSADLTSALLREGNSWDEVNAKITAYVQNTDNSLSNRTALVSGLQTVIDVMPDVNESIVTLLQNVNRLRTGFDAGAAKIREGRQALDGTWEATDTAVERFRELGATILQVPNGKTVVVDVLDDEARQKLDDLGVKIEDAPDGTVTITAETDQAVAEFEKLLQKVEAATPALTVDADTTRAQERVDAFLRNIASAAPTIPVTVEPGGGMPGSLGSFLPPARARGGMYDVYRSVASFASGKLPKQAMLQRPVAGAGLVQWAEPSTHGEAFIPLSPANRARSLAIWVETGRRLGASMRSYDKGGLNPGPAYLHDVLMQQFPQIGNIGGYRAPDGFNEHSSGNAMDVMIPGWDTPQGRALGNAVAAFALTNGDALGLTHVLWQQRSFRTGDRTGTPMEDRGDATQNHLDHVHIFMNRNGGQLPTAPLVTHGSASVLGGGGGGRGGGASAAAARRVRNAQNRVDDSEFGIRQAQQRLEELPDDAKQSRREAAERALEVAIRRHQDALEDLTEAQAHAAEVQDKANQRGESGSSGPDAKSFGQELFSGLLSGMGFDGDLFSDPTQWGISKLGTGVANLLGGMLLKGLGRDDDDSFWGSAGLAGPGNFGFSDGGLGGGGGGPFDGLMPVLDAITSSIQPTDNSTPLANSQSGKAGNNYTTNQHSNNTTTTGQVFNGPINVTNNSGPGQTSRADGYLAGLPGGRK</sequence>
<name>A0AA91F3J9_9MYCO</name>
<dbReference type="Pfam" id="PF26571">
    <property type="entry name" value="VldE"/>
    <property type="match status" value="1"/>
</dbReference>
<protein>
    <recommendedName>
        <fullName evidence="7">Tape measure protein</fullName>
    </recommendedName>
</protein>
<dbReference type="InterPro" id="IPR013491">
    <property type="entry name" value="Tape_meas_N"/>
</dbReference>
<dbReference type="Proteomes" id="UP000093712">
    <property type="component" value="Unassembled WGS sequence"/>
</dbReference>
<feature type="region of interest" description="Disordered" evidence="2">
    <location>
        <begin position="1451"/>
        <end position="1517"/>
    </location>
</feature>
<accession>A0AA91F3J9</accession>
<dbReference type="RefSeq" id="WP_065038717.1">
    <property type="nucleotide sequence ID" value="NZ_LZME01000007.1"/>
</dbReference>
<proteinExistence type="predicted"/>
<evidence type="ECO:0000256" key="1">
    <source>
        <dbReference type="SAM" id="Coils"/>
    </source>
</evidence>
<feature type="region of interest" description="Disordered" evidence="2">
    <location>
        <begin position="1255"/>
        <end position="1281"/>
    </location>
</feature>
<feature type="compositionally biased region" description="Polar residues" evidence="2">
    <location>
        <begin position="1451"/>
        <end position="1467"/>
    </location>
</feature>
<gene>
    <name evidence="5" type="ORF">A5649_13450</name>
</gene>
<feature type="domain" description="ARB-07466-like C-terminal" evidence="4">
    <location>
        <begin position="1119"/>
        <end position="1223"/>
    </location>
</feature>
<feature type="compositionally biased region" description="Low complexity" evidence="2">
    <location>
        <begin position="1469"/>
        <end position="1483"/>
    </location>
</feature>
<evidence type="ECO:0000313" key="5">
    <source>
        <dbReference type="EMBL" id="OBK89452.1"/>
    </source>
</evidence>
<evidence type="ECO:0000259" key="3">
    <source>
        <dbReference type="Pfam" id="PF20155"/>
    </source>
</evidence>
<evidence type="ECO:0000313" key="6">
    <source>
        <dbReference type="Proteomes" id="UP000093712"/>
    </source>
</evidence>
<feature type="region of interest" description="Disordered" evidence="2">
    <location>
        <begin position="1331"/>
        <end position="1355"/>
    </location>
</feature>
<organism evidence="5 6">
    <name type="scientific">Mycolicibacter heraklionensis</name>
    <dbReference type="NCBI Taxonomy" id="512402"/>
    <lineage>
        <taxon>Bacteria</taxon>
        <taxon>Bacillati</taxon>
        <taxon>Actinomycetota</taxon>
        <taxon>Actinomycetes</taxon>
        <taxon>Mycobacteriales</taxon>
        <taxon>Mycobacteriaceae</taxon>
        <taxon>Mycolicibacter</taxon>
    </lineage>
</organism>
<evidence type="ECO:0008006" key="7">
    <source>
        <dbReference type="Google" id="ProtNLM"/>
    </source>
</evidence>
<comment type="caution">
    <text evidence="5">The sequence shown here is derived from an EMBL/GenBank/DDBJ whole genome shotgun (WGS) entry which is preliminary data.</text>
</comment>
<feature type="compositionally biased region" description="Polar residues" evidence="2">
    <location>
        <begin position="1491"/>
        <end position="1504"/>
    </location>
</feature>
<dbReference type="NCBIfam" id="TIGR02675">
    <property type="entry name" value="tape_meas_nterm"/>
    <property type="match status" value="1"/>
</dbReference>
<dbReference type="InterPro" id="IPR058593">
    <property type="entry name" value="ARB_07466-like_C"/>
</dbReference>
<dbReference type="Pfam" id="PF20155">
    <property type="entry name" value="TMP_3"/>
    <property type="match status" value="1"/>
</dbReference>
<dbReference type="EMBL" id="LZME01000007">
    <property type="protein sequence ID" value="OBK89452.1"/>
    <property type="molecule type" value="Genomic_DNA"/>
</dbReference>
<evidence type="ECO:0000259" key="4">
    <source>
        <dbReference type="Pfam" id="PF26571"/>
    </source>
</evidence>